<dbReference type="OrthoDB" id="9785707at2"/>
<dbReference type="SUPFAM" id="SSF102405">
    <property type="entry name" value="MCP/YpsA-like"/>
    <property type="match status" value="1"/>
</dbReference>
<proteinExistence type="inferred from homology"/>
<dbReference type="NCBIfam" id="TIGR00732">
    <property type="entry name" value="dprA"/>
    <property type="match status" value="1"/>
</dbReference>
<dbReference type="Gene3D" id="3.40.50.450">
    <property type="match status" value="1"/>
</dbReference>
<gene>
    <name evidence="4" type="primary">dprA</name>
    <name evidence="4" type="ORF">E0L93_07845</name>
</gene>
<dbReference type="AlphaFoldDB" id="A0A4R1BHE1"/>
<comment type="caution">
    <text evidence="4">The sequence shown here is derived from an EMBL/GenBank/DDBJ whole genome shotgun (WGS) entry which is preliminary data.</text>
</comment>
<dbReference type="InterPro" id="IPR041614">
    <property type="entry name" value="DprA_WH"/>
</dbReference>
<evidence type="ECO:0000256" key="1">
    <source>
        <dbReference type="ARBA" id="ARBA00006525"/>
    </source>
</evidence>
<dbReference type="GO" id="GO:0009294">
    <property type="term" value="P:DNA-mediated transformation"/>
    <property type="evidence" value="ECO:0007669"/>
    <property type="project" value="InterPro"/>
</dbReference>
<dbReference type="RefSeq" id="WP_132690685.1">
    <property type="nucleotide sequence ID" value="NZ_SKBU01000015.1"/>
</dbReference>
<feature type="domain" description="DprA winged helix" evidence="3">
    <location>
        <begin position="302"/>
        <end position="355"/>
    </location>
</feature>
<evidence type="ECO:0000259" key="3">
    <source>
        <dbReference type="Pfam" id="PF17782"/>
    </source>
</evidence>
<dbReference type="Proteomes" id="UP000295244">
    <property type="component" value="Unassembled WGS sequence"/>
</dbReference>
<feature type="domain" description="Smf/DprA SLOG" evidence="2">
    <location>
        <begin position="81"/>
        <end position="286"/>
    </location>
</feature>
<dbReference type="InterPro" id="IPR036388">
    <property type="entry name" value="WH-like_DNA-bd_sf"/>
</dbReference>
<sequence length="363" mass="38618">MVSAREAFLFLSLLQAAAGSSFTSRMDGMPPESVLELPPEEFCERAGLRGGARRIYRRLRESYDPEELLARLARSGVRADTLADAAYPGRLRQIPDPPPALFRLGREFPEERSAVAVVGSRKATAGGREIARELGRGLGERGVCVVSGLALGIDAAAHAGALEAGGSTAGVLGCGVDVIYPRQNARLFRGVREAGCIISEYPPGEAPLPWRFPARNRIISGLAEVVVVVEAAEKSGALITARHALEQGRDVFAVPGPVRAPECRGSNRLLADGAGVIWDVREFLELVAPGGEPERGDGPLSGELPAVEAAVLREVGWEPTPVDEIATRGGFGMEELLPALSMLEVKGYVVRSPGNAYVRVRVE</sequence>
<dbReference type="Pfam" id="PF17782">
    <property type="entry name" value="WHD_DprA"/>
    <property type="match status" value="1"/>
</dbReference>
<dbReference type="EMBL" id="SKBU01000015">
    <property type="protein sequence ID" value="TCJ16643.1"/>
    <property type="molecule type" value="Genomic_DNA"/>
</dbReference>
<dbReference type="InterPro" id="IPR003488">
    <property type="entry name" value="DprA"/>
</dbReference>
<dbReference type="Pfam" id="PF02481">
    <property type="entry name" value="DNA_processg_A"/>
    <property type="match status" value="1"/>
</dbReference>
<dbReference type="InterPro" id="IPR057666">
    <property type="entry name" value="DrpA_SLOG"/>
</dbReference>
<reference evidence="4 5" key="1">
    <citation type="submission" date="2019-03" db="EMBL/GenBank/DDBJ databases">
        <title>Whole genome sequence of a novel Rubrobacter taiwanensis strain, isolated from Yellowstone National Park.</title>
        <authorList>
            <person name="Freed S."/>
            <person name="Ramaley R.F."/>
            <person name="Kyndt J.A."/>
        </authorList>
    </citation>
    <scope>NUCLEOTIDE SEQUENCE [LARGE SCALE GENOMIC DNA]</scope>
    <source>
        <strain evidence="4 5">Yellowstone</strain>
    </source>
</reference>
<name>A0A4R1BHE1_9ACTN</name>
<accession>A0A4R1BHE1</accession>
<protein>
    <submittedName>
        <fullName evidence="4">DNA-protecting protein DprA</fullName>
    </submittedName>
</protein>
<dbReference type="PANTHER" id="PTHR43022:SF1">
    <property type="entry name" value="PROTEIN SMF"/>
    <property type="match status" value="1"/>
</dbReference>
<dbReference type="PANTHER" id="PTHR43022">
    <property type="entry name" value="PROTEIN SMF"/>
    <property type="match status" value="1"/>
</dbReference>
<evidence type="ECO:0000313" key="5">
    <source>
        <dbReference type="Proteomes" id="UP000295244"/>
    </source>
</evidence>
<comment type="similarity">
    <text evidence="1">Belongs to the DprA/Smf family.</text>
</comment>
<evidence type="ECO:0000259" key="2">
    <source>
        <dbReference type="Pfam" id="PF02481"/>
    </source>
</evidence>
<organism evidence="4 5">
    <name type="scientific">Rubrobacter taiwanensis</name>
    <dbReference type="NCBI Taxonomy" id="185139"/>
    <lineage>
        <taxon>Bacteria</taxon>
        <taxon>Bacillati</taxon>
        <taxon>Actinomycetota</taxon>
        <taxon>Rubrobacteria</taxon>
        <taxon>Rubrobacterales</taxon>
        <taxon>Rubrobacteraceae</taxon>
        <taxon>Rubrobacter</taxon>
    </lineage>
</organism>
<evidence type="ECO:0000313" key="4">
    <source>
        <dbReference type="EMBL" id="TCJ16643.1"/>
    </source>
</evidence>
<dbReference type="Gene3D" id="1.10.10.10">
    <property type="entry name" value="Winged helix-like DNA-binding domain superfamily/Winged helix DNA-binding domain"/>
    <property type="match status" value="1"/>
</dbReference>
<keyword evidence="5" id="KW-1185">Reference proteome</keyword>